<evidence type="ECO:0000256" key="5">
    <source>
        <dbReference type="ARBA" id="ARBA00022692"/>
    </source>
</evidence>
<evidence type="ECO:0000256" key="3">
    <source>
        <dbReference type="ARBA" id="ARBA00022448"/>
    </source>
</evidence>
<evidence type="ECO:0000259" key="9">
    <source>
        <dbReference type="PROSITE" id="PS50928"/>
    </source>
</evidence>
<dbReference type="PANTHER" id="PTHR42929">
    <property type="entry name" value="INNER MEMBRANE ABC TRANSPORTER PERMEASE PROTEIN YDCU-RELATED-RELATED"/>
    <property type="match status" value="1"/>
</dbReference>
<dbReference type="RefSeq" id="WP_136958761.1">
    <property type="nucleotide sequence ID" value="NZ_CP039690.1"/>
</dbReference>
<keyword evidence="4" id="KW-1003">Cell membrane</keyword>
<evidence type="ECO:0000256" key="1">
    <source>
        <dbReference type="ARBA" id="ARBA00004651"/>
    </source>
</evidence>
<comment type="subcellular location">
    <subcellularLocation>
        <location evidence="1 8">Cell membrane</location>
        <topology evidence="1 8">Multi-pass membrane protein</topology>
    </subcellularLocation>
</comment>
<feature type="transmembrane region" description="Helical" evidence="8">
    <location>
        <begin position="107"/>
        <end position="130"/>
    </location>
</feature>
<evidence type="ECO:0000256" key="4">
    <source>
        <dbReference type="ARBA" id="ARBA00022475"/>
    </source>
</evidence>
<feature type="transmembrane region" description="Helical" evidence="8">
    <location>
        <begin position="21"/>
        <end position="39"/>
    </location>
</feature>
<keyword evidence="5 8" id="KW-0812">Transmembrane</keyword>
<dbReference type="Proteomes" id="UP000298781">
    <property type="component" value="Chromosome"/>
</dbReference>
<reference evidence="10 11" key="1">
    <citation type="submission" date="2019-04" db="EMBL/GenBank/DDBJ databases">
        <title>Phreatobacter aquaticus sp. nov.</title>
        <authorList>
            <person name="Choi A."/>
        </authorList>
    </citation>
    <scope>NUCLEOTIDE SEQUENCE [LARGE SCALE GENOMIC DNA]</scope>
    <source>
        <strain evidence="10 11">KCTC 52518</strain>
    </source>
</reference>
<organism evidence="10 11">
    <name type="scientific">Phreatobacter stygius</name>
    <dbReference type="NCBI Taxonomy" id="1940610"/>
    <lineage>
        <taxon>Bacteria</taxon>
        <taxon>Pseudomonadati</taxon>
        <taxon>Pseudomonadota</taxon>
        <taxon>Alphaproteobacteria</taxon>
        <taxon>Hyphomicrobiales</taxon>
        <taxon>Phreatobacteraceae</taxon>
        <taxon>Phreatobacter</taxon>
    </lineage>
</organism>
<dbReference type="PANTHER" id="PTHR42929:SF5">
    <property type="entry name" value="ABC TRANSPORTER PERMEASE PROTEIN"/>
    <property type="match status" value="1"/>
</dbReference>
<dbReference type="PROSITE" id="PS50928">
    <property type="entry name" value="ABC_TM1"/>
    <property type="match status" value="1"/>
</dbReference>
<accession>A0A4D7B503</accession>
<keyword evidence="3 8" id="KW-0813">Transport</keyword>
<evidence type="ECO:0000256" key="2">
    <source>
        <dbReference type="ARBA" id="ARBA00007069"/>
    </source>
</evidence>
<feature type="transmembrane region" description="Helical" evidence="8">
    <location>
        <begin position="158"/>
        <end position="178"/>
    </location>
</feature>
<dbReference type="OrthoDB" id="7915284at2"/>
<evidence type="ECO:0000256" key="6">
    <source>
        <dbReference type="ARBA" id="ARBA00022989"/>
    </source>
</evidence>
<dbReference type="InterPro" id="IPR035906">
    <property type="entry name" value="MetI-like_sf"/>
</dbReference>
<comment type="similarity">
    <text evidence="2">Belongs to the binding-protein-dependent transport system permease family. CysTW subfamily.</text>
</comment>
<protein>
    <submittedName>
        <fullName evidence="10">ABC transporter permease</fullName>
    </submittedName>
</protein>
<dbReference type="Gene3D" id="1.10.3720.10">
    <property type="entry name" value="MetI-like"/>
    <property type="match status" value="1"/>
</dbReference>
<keyword evidence="6 8" id="KW-1133">Transmembrane helix</keyword>
<name>A0A4D7B503_9HYPH</name>
<gene>
    <name evidence="10" type="ORF">E8M01_03070</name>
</gene>
<feature type="domain" description="ABC transmembrane type-1" evidence="9">
    <location>
        <begin position="72"/>
        <end position="278"/>
    </location>
</feature>
<evidence type="ECO:0000313" key="11">
    <source>
        <dbReference type="Proteomes" id="UP000298781"/>
    </source>
</evidence>
<evidence type="ECO:0000313" key="10">
    <source>
        <dbReference type="EMBL" id="QCI63302.1"/>
    </source>
</evidence>
<dbReference type="GO" id="GO:0005886">
    <property type="term" value="C:plasma membrane"/>
    <property type="evidence" value="ECO:0007669"/>
    <property type="project" value="UniProtKB-SubCell"/>
</dbReference>
<dbReference type="InterPro" id="IPR000515">
    <property type="entry name" value="MetI-like"/>
</dbReference>
<dbReference type="Pfam" id="PF00528">
    <property type="entry name" value="BPD_transp_1"/>
    <property type="match status" value="1"/>
</dbReference>
<keyword evidence="7 8" id="KW-0472">Membrane</keyword>
<dbReference type="AlphaFoldDB" id="A0A4D7B503"/>
<sequence>MTALAANDLKPAGPGASGERLYWLLLILPCVFLGLFYVVPVVNVLVMSVTVPKAGFANYAELASNGAVQRVLITTVRIGAITTAITLALGYAVAYALVQCGPRERQILLAIVLASFWISALIRAFAWVAILQSQGLINNTLIGLGLIDSPLQLVRNELGVMIGMVHYMLPYAILPLYANMSGIDKSLVPAARALGATPFQAFRWVFVPMSLPGLIGAGVIVLIFSLGFYITPAILGGGKTIMVAEYVSVQISETLRWGLAAMLASTLLASVLLLVFWLSRFMDVEAALKK</sequence>
<dbReference type="SUPFAM" id="SSF161098">
    <property type="entry name" value="MetI-like"/>
    <property type="match status" value="1"/>
</dbReference>
<feature type="transmembrane region" description="Helical" evidence="8">
    <location>
        <begin position="213"/>
        <end position="236"/>
    </location>
</feature>
<evidence type="ECO:0000256" key="7">
    <source>
        <dbReference type="ARBA" id="ARBA00023136"/>
    </source>
</evidence>
<dbReference type="CDD" id="cd06261">
    <property type="entry name" value="TM_PBP2"/>
    <property type="match status" value="1"/>
</dbReference>
<proteinExistence type="inferred from homology"/>
<feature type="transmembrane region" description="Helical" evidence="8">
    <location>
        <begin position="78"/>
        <end position="98"/>
    </location>
</feature>
<keyword evidence="11" id="KW-1185">Reference proteome</keyword>
<evidence type="ECO:0000256" key="8">
    <source>
        <dbReference type="RuleBase" id="RU363032"/>
    </source>
</evidence>
<dbReference type="EMBL" id="CP039690">
    <property type="protein sequence ID" value="QCI63302.1"/>
    <property type="molecule type" value="Genomic_DNA"/>
</dbReference>
<dbReference type="KEGG" id="pstg:E8M01_03070"/>
<feature type="transmembrane region" description="Helical" evidence="8">
    <location>
        <begin position="257"/>
        <end position="278"/>
    </location>
</feature>
<dbReference type="GO" id="GO:0055085">
    <property type="term" value="P:transmembrane transport"/>
    <property type="evidence" value="ECO:0007669"/>
    <property type="project" value="InterPro"/>
</dbReference>